<dbReference type="SUPFAM" id="SSF81660">
    <property type="entry name" value="Metal cation-transporting ATPase, ATP-binding domain N"/>
    <property type="match status" value="1"/>
</dbReference>
<dbReference type="InterPro" id="IPR036412">
    <property type="entry name" value="HAD-like_sf"/>
</dbReference>
<keyword evidence="4 9" id="KW-0547">Nucleotide-binding</keyword>
<dbReference type="InterPro" id="IPR023299">
    <property type="entry name" value="ATPase_P-typ_cyto_dom_N"/>
</dbReference>
<dbReference type="Gene3D" id="3.40.1110.10">
    <property type="entry name" value="Calcium-transporting ATPase, cytoplasmic domain N"/>
    <property type="match status" value="1"/>
</dbReference>
<evidence type="ECO:0000256" key="3">
    <source>
        <dbReference type="ARBA" id="ARBA00022723"/>
    </source>
</evidence>
<evidence type="ECO:0000256" key="4">
    <source>
        <dbReference type="ARBA" id="ARBA00022741"/>
    </source>
</evidence>
<evidence type="ECO:0000256" key="8">
    <source>
        <dbReference type="ARBA" id="ARBA00023136"/>
    </source>
</evidence>
<feature type="transmembrane region" description="Helical" evidence="9">
    <location>
        <begin position="606"/>
        <end position="628"/>
    </location>
</feature>
<name>A0ABD3PR20_9STRA</name>
<dbReference type="Pfam" id="PF00122">
    <property type="entry name" value="E1-E2_ATPase"/>
    <property type="match status" value="1"/>
</dbReference>
<dbReference type="SUPFAM" id="SSF55008">
    <property type="entry name" value="HMA, heavy metal-associated domain"/>
    <property type="match status" value="1"/>
</dbReference>
<evidence type="ECO:0000256" key="2">
    <source>
        <dbReference type="ARBA" id="ARBA00022692"/>
    </source>
</evidence>
<sequence>MDLPPPNPFYTDTPSQNPTVMLTQTLQIHLAIQGMMCQKNCGSTVQRCLMSMDMSPLERELNTDMLDSSPTTVTVKEATADFESSYGTMLVELSGGGARLDDSTREKLANILTETAVDEIECIGFDASPLDDAEVQSYRSKMRAEREDGSNTQQSTLSDPSCNEEMFQNEGEITASFHVSGMTCAVCSGSVERLFLAINGVERASVALATNTARVAFASAQVSNIEEGDYYERLANECARAVTTGGYPCELLNVHGFGGSQSPSLKDGAARMEQSRQEELNGWKMSLLTSLAFTIPLAIIHMSSMHTASAMDSHEDTLHTDLKTDSLPPRFNDWLMLILATPVQFGVGYRFYKSAYRGLIHGGCTMGMDFLIIARWQYEQEGGKNDHTTPVFELTPTFETGAWLITFVTLGKYLEAYARGKTAGALRTLIELQPVSASRALLSEDIMKQMKELDARIKSASGNGLEEPIDIGSVFANVNLNAIQTEEKDISEIRIGDFLLVLPGARIPTDGILVAREGTGKITGDKSILDTNTKCAYIDESAFSGEPFPVAKRIGESVYGAGVNQLSVILVRVTATGNETVLSRIVRLVDEAQGNKAPIQAQADKIASVFAPTVLLIAAVTFGCWAYFCQRSIEDKLVTALMCSISVIVVACPCALGLATPTAVMVGTGVGAVNGLLIKGGAVLEMACHIKIVVFDKTSTLTTGRAVVGNRKEYVEKVNDNGSNVDWKNFWQSVPATVTRTDLPLWFACCAELRSEHPLGQAILNSGREIFGHDILKPVKKTNTNYTGKGGISSNKDSELHVSDFQVFPGMGVQCNVNGIEASDTCVVRVGNRSWARGLDEEDSSRKILEPDAADDDIKALRMQGQVGVYVSIQPNFSNEFHVIGTIGVIDPIRAEAKPTVAALQKMGVEVWMCTGDHELTAQAVARTIGIDEDNVCSNVKPEGKADLIRRLQRRRTRARVDNKVAVVGDGINDAVALAQADLGIAIGAGTEVAVEAADVVLVRSSLCDVAVALHLSRVVFDRIRYNFVWAMGYNLIALPFAAGLFYPFTDWTLPPAFAGLMMAFSSVSVVVSSLLLRTYVKPEISEDGTLLERGCTSYCHCFGIVGKCYSCLFNNPFAFSHRRFWQQVGNDDNNEEFNEIESVSIV</sequence>
<dbReference type="NCBIfam" id="TIGR01525">
    <property type="entry name" value="ATPase-IB_hvy"/>
    <property type="match status" value="1"/>
</dbReference>
<dbReference type="InterPro" id="IPR001757">
    <property type="entry name" value="P_typ_ATPase"/>
</dbReference>
<keyword evidence="7 9" id="KW-1133">Transmembrane helix</keyword>
<evidence type="ECO:0000313" key="13">
    <source>
        <dbReference type="Proteomes" id="UP001530400"/>
    </source>
</evidence>
<dbReference type="NCBIfam" id="TIGR01494">
    <property type="entry name" value="ATPase_P-type"/>
    <property type="match status" value="2"/>
</dbReference>
<dbReference type="SUPFAM" id="SSF56784">
    <property type="entry name" value="HAD-like"/>
    <property type="match status" value="1"/>
</dbReference>
<dbReference type="PRINTS" id="PR00120">
    <property type="entry name" value="HATPASE"/>
</dbReference>
<evidence type="ECO:0000256" key="5">
    <source>
        <dbReference type="ARBA" id="ARBA00022840"/>
    </source>
</evidence>
<dbReference type="GO" id="GO:0016020">
    <property type="term" value="C:membrane"/>
    <property type="evidence" value="ECO:0007669"/>
    <property type="project" value="UniProtKB-SubCell"/>
</dbReference>
<evidence type="ECO:0000259" key="11">
    <source>
        <dbReference type="PROSITE" id="PS50846"/>
    </source>
</evidence>
<keyword evidence="6" id="KW-1278">Translocase</keyword>
<dbReference type="EMBL" id="JALLPJ020000557">
    <property type="protein sequence ID" value="KAL3788625.1"/>
    <property type="molecule type" value="Genomic_DNA"/>
</dbReference>
<keyword evidence="5 9" id="KW-0067">ATP-binding</keyword>
<dbReference type="InterPro" id="IPR008250">
    <property type="entry name" value="ATPase_P-typ_transduc_dom_A_sf"/>
</dbReference>
<feature type="transmembrane region" description="Helical" evidence="9">
    <location>
        <begin position="1056"/>
        <end position="1077"/>
    </location>
</feature>
<dbReference type="InterPro" id="IPR023298">
    <property type="entry name" value="ATPase_P-typ_TM_dom_sf"/>
</dbReference>
<feature type="transmembrane region" description="Helical" evidence="9">
    <location>
        <begin position="1028"/>
        <end position="1050"/>
    </location>
</feature>
<keyword evidence="2 9" id="KW-0812">Transmembrane</keyword>
<dbReference type="Gene3D" id="3.30.70.100">
    <property type="match status" value="1"/>
</dbReference>
<dbReference type="GO" id="GO:0005524">
    <property type="term" value="F:ATP binding"/>
    <property type="evidence" value="ECO:0007669"/>
    <property type="project" value="UniProtKB-UniRule"/>
</dbReference>
<feature type="compositionally biased region" description="Polar residues" evidence="10">
    <location>
        <begin position="150"/>
        <end position="161"/>
    </location>
</feature>
<evidence type="ECO:0000256" key="6">
    <source>
        <dbReference type="ARBA" id="ARBA00022967"/>
    </source>
</evidence>
<dbReference type="GO" id="GO:0046872">
    <property type="term" value="F:metal ion binding"/>
    <property type="evidence" value="ECO:0007669"/>
    <property type="project" value="UniProtKB-KW"/>
</dbReference>
<dbReference type="Pfam" id="PF00403">
    <property type="entry name" value="HMA"/>
    <property type="match status" value="1"/>
</dbReference>
<proteinExistence type="inferred from homology"/>
<dbReference type="Pfam" id="PF00702">
    <property type="entry name" value="Hydrolase"/>
    <property type="match status" value="1"/>
</dbReference>
<feature type="domain" description="HMA" evidence="11">
    <location>
        <begin position="173"/>
        <end position="250"/>
    </location>
</feature>
<dbReference type="Gene3D" id="3.40.50.1000">
    <property type="entry name" value="HAD superfamily/HAD-like"/>
    <property type="match status" value="1"/>
</dbReference>
<dbReference type="SUPFAM" id="SSF81653">
    <property type="entry name" value="Calcium ATPase, transduction domain A"/>
    <property type="match status" value="1"/>
</dbReference>
<evidence type="ECO:0000256" key="7">
    <source>
        <dbReference type="ARBA" id="ARBA00022989"/>
    </source>
</evidence>
<dbReference type="PANTHER" id="PTHR43520:SF8">
    <property type="entry name" value="P-TYPE CU(+) TRANSPORTER"/>
    <property type="match status" value="1"/>
</dbReference>
<dbReference type="PANTHER" id="PTHR43520">
    <property type="entry name" value="ATP7, ISOFORM B"/>
    <property type="match status" value="1"/>
</dbReference>
<accession>A0ABD3PR20</accession>
<dbReference type="Gene3D" id="2.70.150.10">
    <property type="entry name" value="Calcium-transporting ATPase, cytoplasmic transduction domain A"/>
    <property type="match status" value="1"/>
</dbReference>
<dbReference type="InterPro" id="IPR006121">
    <property type="entry name" value="HMA_dom"/>
</dbReference>
<dbReference type="SUPFAM" id="SSF81665">
    <property type="entry name" value="Calcium ATPase, transmembrane domain M"/>
    <property type="match status" value="1"/>
</dbReference>
<dbReference type="PRINTS" id="PR00119">
    <property type="entry name" value="CATATPASE"/>
</dbReference>
<dbReference type="Proteomes" id="UP001530400">
    <property type="component" value="Unassembled WGS sequence"/>
</dbReference>
<gene>
    <name evidence="12" type="ORF">ACHAWO_011841</name>
</gene>
<dbReference type="CDD" id="cd00371">
    <property type="entry name" value="HMA"/>
    <property type="match status" value="1"/>
</dbReference>
<comment type="caution">
    <text evidence="12">The sequence shown here is derived from an EMBL/GenBank/DDBJ whole genome shotgun (WGS) entry which is preliminary data.</text>
</comment>
<keyword evidence="8 9" id="KW-0472">Membrane</keyword>
<dbReference type="InterPro" id="IPR023214">
    <property type="entry name" value="HAD_sf"/>
</dbReference>
<dbReference type="GO" id="GO:0012505">
    <property type="term" value="C:endomembrane system"/>
    <property type="evidence" value="ECO:0007669"/>
    <property type="project" value="UniProtKB-SubCell"/>
</dbReference>
<dbReference type="PROSITE" id="PS50846">
    <property type="entry name" value="HMA_2"/>
    <property type="match status" value="1"/>
</dbReference>
<comment type="subcellular location">
    <subcellularLocation>
        <location evidence="1">Endomembrane system</location>
        <topology evidence="1">Multi-pass membrane protein</topology>
    </subcellularLocation>
    <subcellularLocation>
        <location evidence="9">Membrane</location>
    </subcellularLocation>
</comment>
<feature type="transmembrane region" description="Helical" evidence="9">
    <location>
        <begin position="637"/>
        <end position="658"/>
    </location>
</feature>
<protein>
    <recommendedName>
        <fullName evidence="11">HMA domain-containing protein</fullName>
    </recommendedName>
</protein>
<reference evidence="12 13" key="1">
    <citation type="submission" date="2024-10" db="EMBL/GenBank/DDBJ databases">
        <title>Updated reference genomes for cyclostephanoid diatoms.</title>
        <authorList>
            <person name="Roberts W.R."/>
            <person name="Alverson A.J."/>
        </authorList>
    </citation>
    <scope>NUCLEOTIDE SEQUENCE [LARGE SCALE GENOMIC DNA]</scope>
    <source>
        <strain evidence="12 13">AJA010-31</strain>
    </source>
</reference>
<dbReference type="InterPro" id="IPR059000">
    <property type="entry name" value="ATPase_P-type_domA"/>
</dbReference>
<feature type="region of interest" description="Disordered" evidence="10">
    <location>
        <begin position="138"/>
        <end position="161"/>
    </location>
</feature>
<evidence type="ECO:0000313" key="12">
    <source>
        <dbReference type="EMBL" id="KAL3788625.1"/>
    </source>
</evidence>
<dbReference type="InterPro" id="IPR036163">
    <property type="entry name" value="HMA_dom_sf"/>
</dbReference>
<organism evidence="12 13">
    <name type="scientific">Cyclotella atomus</name>
    <dbReference type="NCBI Taxonomy" id="382360"/>
    <lineage>
        <taxon>Eukaryota</taxon>
        <taxon>Sar</taxon>
        <taxon>Stramenopiles</taxon>
        <taxon>Ochrophyta</taxon>
        <taxon>Bacillariophyta</taxon>
        <taxon>Coscinodiscophyceae</taxon>
        <taxon>Thalassiosirophycidae</taxon>
        <taxon>Stephanodiscales</taxon>
        <taxon>Stephanodiscaceae</taxon>
        <taxon>Cyclotella</taxon>
    </lineage>
</organism>
<dbReference type="InterPro" id="IPR027256">
    <property type="entry name" value="P-typ_ATPase_IB"/>
</dbReference>
<comment type="similarity">
    <text evidence="9">Belongs to the cation transport ATPase (P-type) (TC 3.A.3) family. Type IB subfamily.</text>
</comment>
<evidence type="ECO:0000256" key="9">
    <source>
        <dbReference type="RuleBase" id="RU362081"/>
    </source>
</evidence>
<feature type="transmembrane region" description="Helical" evidence="9">
    <location>
        <begin position="664"/>
        <end position="684"/>
    </location>
</feature>
<evidence type="ECO:0000256" key="1">
    <source>
        <dbReference type="ARBA" id="ARBA00004127"/>
    </source>
</evidence>
<evidence type="ECO:0000256" key="10">
    <source>
        <dbReference type="SAM" id="MobiDB-lite"/>
    </source>
</evidence>
<keyword evidence="3 9" id="KW-0479">Metal-binding</keyword>
<dbReference type="AlphaFoldDB" id="A0ABD3PR20"/>
<keyword evidence="13" id="KW-1185">Reference proteome</keyword>